<dbReference type="InterPro" id="IPR036922">
    <property type="entry name" value="Rieske_2Fe-2S_sf"/>
</dbReference>
<evidence type="ECO:0000256" key="17">
    <source>
        <dbReference type="SAM" id="SignalP"/>
    </source>
</evidence>
<evidence type="ECO:0000259" key="18">
    <source>
        <dbReference type="PROSITE" id="PS51296"/>
    </source>
</evidence>
<comment type="cofactor">
    <cofactor evidence="16">
        <name>[2Fe-2S] cluster</name>
        <dbReference type="ChEBI" id="CHEBI:190135"/>
    </cofactor>
</comment>
<keyword evidence="6" id="KW-0004">4Fe-4S</keyword>
<dbReference type="InterPro" id="IPR005117">
    <property type="entry name" value="NiRdtase/SiRdtase_haem-b_fer"/>
</dbReference>
<dbReference type="PROSITE" id="PS00365">
    <property type="entry name" value="NIR_SIR"/>
    <property type="match status" value="1"/>
</dbReference>
<dbReference type="Pfam" id="PF13806">
    <property type="entry name" value="Rieske_2"/>
    <property type="match status" value="1"/>
</dbReference>
<comment type="caution">
    <text evidence="19">The sequence shown here is derived from an EMBL/GenBank/DDBJ whole genome shotgun (WGS) entry which is preliminary data.</text>
</comment>
<evidence type="ECO:0000256" key="13">
    <source>
        <dbReference type="ARBA" id="ARBA00023004"/>
    </source>
</evidence>
<dbReference type="GO" id="GO:0042128">
    <property type="term" value="P:nitrate assimilation"/>
    <property type="evidence" value="ECO:0007669"/>
    <property type="project" value="UniProtKB-UniPathway"/>
</dbReference>
<dbReference type="InterPro" id="IPR006067">
    <property type="entry name" value="NO2/SO3_Rdtase_4Fe4S_dom"/>
</dbReference>
<dbReference type="InterPro" id="IPR016156">
    <property type="entry name" value="FAD/NAD-linked_Rdtase_dimer_sf"/>
</dbReference>
<dbReference type="GO" id="GO:0051537">
    <property type="term" value="F:2 iron, 2 sulfur cluster binding"/>
    <property type="evidence" value="ECO:0007669"/>
    <property type="project" value="UniProtKB-KW"/>
</dbReference>
<comment type="pathway">
    <text evidence="4">Nitrogen metabolism; nitrate reduction (assimilation).</text>
</comment>
<dbReference type="Gene3D" id="1.10.10.1100">
    <property type="entry name" value="BFD-like [2Fe-2S]-binding domain"/>
    <property type="match status" value="1"/>
</dbReference>
<evidence type="ECO:0000256" key="1">
    <source>
        <dbReference type="ARBA" id="ARBA00001929"/>
    </source>
</evidence>
<dbReference type="PRINTS" id="PR00397">
    <property type="entry name" value="SIROHAEM"/>
</dbReference>
<proteinExistence type="inferred from homology"/>
<evidence type="ECO:0000256" key="6">
    <source>
        <dbReference type="ARBA" id="ARBA00022485"/>
    </source>
</evidence>
<dbReference type="GO" id="GO:0046872">
    <property type="term" value="F:metal ion binding"/>
    <property type="evidence" value="ECO:0007669"/>
    <property type="project" value="UniProtKB-KW"/>
</dbReference>
<evidence type="ECO:0000256" key="14">
    <source>
        <dbReference type="ARBA" id="ARBA00023014"/>
    </source>
</evidence>
<dbReference type="SUPFAM" id="SSF55124">
    <property type="entry name" value="Nitrite/Sulfite reductase N-terminal domain-like"/>
    <property type="match status" value="1"/>
</dbReference>
<dbReference type="CDD" id="cd03529">
    <property type="entry name" value="Rieske_NirD"/>
    <property type="match status" value="1"/>
</dbReference>
<evidence type="ECO:0000256" key="12">
    <source>
        <dbReference type="ARBA" id="ARBA00023002"/>
    </source>
</evidence>
<dbReference type="NCBIfam" id="TIGR02378">
    <property type="entry name" value="nirD_assim_sml"/>
    <property type="match status" value="1"/>
</dbReference>
<dbReference type="Pfam" id="PF18267">
    <property type="entry name" value="Rubredoxin_C"/>
    <property type="match status" value="1"/>
</dbReference>
<keyword evidence="11" id="KW-0274">FAD</keyword>
<keyword evidence="15" id="KW-0534">Nitrate assimilation</keyword>
<evidence type="ECO:0000256" key="10">
    <source>
        <dbReference type="ARBA" id="ARBA00022723"/>
    </source>
</evidence>
<sequence>MRIAAGVALLLSAHEAQGFAPSTSFSRLQSTVSSNEPSTKLGALPFISKFSKLFNKSSASDDSDADKKRVVVIGNGMVGQRFMENLLDLDAENKCTITTFCEEPRAAYNRVKLTSYFETLDPSSLSMTSDFDDEGKTPWYEDNNVELLLNDKVVSIDTEKKTVKGQSGKEVDYDVAVFATGSYPFVPPIPGKQRPGVFVYRTIEDLESMLAYVKDNGVTSAAVIGGGLLGLEAAKAVADMNVQSHIIEFAPILMCRQIDQGGHDALVGKIEEMGLEVHCGARTEAFVGEDGSTDSESESPVSALRFSNEGWDDLPVQMVVVSAGIKPRDELARDTDGKVAIGERGGIVVDDQLRTSADGVYAIGEIALYNNFIYGLIAPGYDMAGVCSKVVAEEELGLDLGLEDSPAFTGADLSTKLKLLGCDVASFGENQPPADDPDVSSLVWNDPLGGIYRKLIFNKAGTKLRGGILVGDAGDYTKLHALAVKGGELPENPSLLLAPPSARGVVEEEELSTDPATQVCSCNDVTRGDITSVIHDLGVEGANLKDVKACSKAGTGCGGCEPDVKAILASELEKMGGALSNHMCEHFAYSRPELMALVRTDSDPDSVDSFEKILAKHGHGDGCEICKPAVGSILASIYNGVIIDDTRDQLQDTNDRSMANMQRGGTYSVVPRVPGGEITPEQLIQMGETAKKYNLYSKITGAQRIDFFGAPKHQLPDIWEELGSVGLESGHAYGKALRTVKSCVGSTWCRYGVQDSVGFAIRVENRYKGVRSPHKMKSAVSGCVRECAEAQGKDFGMIATENGYNLYVGGNGGVNPVHAQLLATDIDEDTVIQYLDRYIMYYILTADRLERTAPWQAKLPGGKNGGGPIEHLKEVIIEDSLGICDELDRRMQHLVDTYHDEWAEVVKDPVRRNKFKQFVNTDDTQEREEMIEFIDQRGQVRPTDWMPDGSPQTNWVPDDSDVFARSEKSWVTVGKVADFAPNVGSAILYGDSQLAVFNNAKRGEWYCTQNMCPHKQAFVLSQGIIGDAEGVSKVACPLHKKQFGLEDGKQLDGDLSLITFPVRVDGDDVLVELPAEAEVDAILGTHGLRVHSGCEGVKDISGTALEAEILSGVANSNVTSLV</sequence>
<keyword evidence="14" id="KW-0411">Iron-sulfur</keyword>
<dbReference type="Pfam" id="PF04324">
    <property type="entry name" value="Fer2_BFD"/>
    <property type="match status" value="1"/>
</dbReference>
<dbReference type="InterPro" id="IPR036136">
    <property type="entry name" value="Nit/Sulf_reduc_fer-like_dom_sf"/>
</dbReference>
<dbReference type="NCBIfam" id="TIGR02374">
    <property type="entry name" value="nitri_red_nirB"/>
    <property type="match status" value="1"/>
</dbReference>
<reference evidence="19 20" key="1">
    <citation type="journal article" date="2012" name="Genome Biol.">
        <title>Genome and low-iron response of an oceanic diatom adapted to chronic iron limitation.</title>
        <authorList>
            <person name="Lommer M."/>
            <person name="Specht M."/>
            <person name="Roy A.S."/>
            <person name="Kraemer L."/>
            <person name="Andreson R."/>
            <person name="Gutowska M.A."/>
            <person name="Wolf J."/>
            <person name="Bergner S.V."/>
            <person name="Schilhabel M.B."/>
            <person name="Klostermeier U.C."/>
            <person name="Beiko R.G."/>
            <person name="Rosenstiel P."/>
            <person name="Hippler M."/>
            <person name="Laroche J."/>
        </authorList>
    </citation>
    <scope>NUCLEOTIDE SEQUENCE [LARGE SCALE GENOMIC DNA]</scope>
    <source>
        <strain evidence="19 20">CCMP1005</strain>
    </source>
</reference>
<dbReference type="Gene3D" id="3.50.50.60">
    <property type="entry name" value="FAD/NAD(P)-binding domain"/>
    <property type="match status" value="2"/>
</dbReference>
<comment type="similarity">
    <text evidence="5">Belongs to the nitrite and sulfite reductase 4Fe-4S domain family.</text>
</comment>
<evidence type="ECO:0000256" key="3">
    <source>
        <dbReference type="ARBA" id="ARBA00001974"/>
    </source>
</evidence>
<dbReference type="GO" id="GO:0020037">
    <property type="term" value="F:heme binding"/>
    <property type="evidence" value="ECO:0007669"/>
    <property type="project" value="InterPro"/>
</dbReference>
<dbReference type="PRINTS" id="PR00368">
    <property type="entry name" value="FADPNR"/>
</dbReference>
<organism evidence="19 20">
    <name type="scientific">Thalassiosira oceanica</name>
    <name type="common">Marine diatom</name>
    <dbReference type="NCBI Taxonomy" id="159749"/>
    <lineage>
        <taxon>Eukaryota</taxon>
        <taxon>Sar</taxon>
        <taxon>Stramenopiles</taxon>
        <taxon>Ochrophyta</taxon>
        <taxon>Bacillariophyta</taxon>
        <taxon>Coscinodiscophyceae</taxon>
        <taxon>Thalassiosirophycidae</taxon>
        <taxon>Thalassiosirales</taxon>
        <taxon>Thalassiosiraceae</taxon>
        <taxon>Thalassiosira</taxon>
    </lineage>
</organism>
<dbReference type="InterPro" id="IPR036188">
    <property type="entry name" value="FAD/NAD-bd_sf"/>
</dbReference>
<dbReference type="Gene3D" id="3.30.390.30">
    <property type="match status" value="1"/>
</dbReference>
<dbReference type="Gene3D" id="3.30.413.10">
    <property type="entry name" value="Sulfite Reductase Hemoprotein, domain 1"/>
    <property type="match status" value="1"/>
</dbReference>
<protein>
    <recommendedName>
        <fullName evidence="18">Rieske domain-containing protein</fullName>
    </recommendedName>
</protein>
<accession>K0R3Q2</accession>
<dbReference type="PANTHER" id="PTHR43809">
    <property type="entry name" value="NITRITE REDUCTASE (NADH) LARGE SUBUNIT"/>
    <property type="match status" value="1"/>
</dbReference>
<dbReference type="InterPro" id="IPR012748">
    <property type="entry name" value="Rieske-like_NirD"/>
</dbReference>
<dbReference type="Pfam" id="PF07992">
    <property type="entry name" value="Pyr_redox_2"/>
    <property type="match status" value="1"/>
</dbReference>
<dbReference type="InterPro" id="IPR012744">
    <property type="entry name" value="Nitri_red_NirB"/>
</dbReference>
<dbReference type="GO" id="GO:0008942">
    <property type="term" value="F:nitrite reductase [NAD(P)H] activity"/>
    <property type="evidence" value="ECO:0007669"/>
    <property type="project" value="InterPro"/>
</dbReference>
<dbReference type="InterPro" id="IPR045854">
    <property type="entry name" value="NO2/SO3_Rdtase_4Fe4S_sf"/>
</dbReference>
<evidence type="ECO:0000256" key="15">
    <source>
        <dbReference type="ARBA" id="ARBA00023063"/>
    </source>
</evidence>
<dbReference type="SUPFAM" id="SSF51905">
    <property type="entry name" value="FAD/NAD(P)-binding domain"/>
    <property type="match status" value="2"/>
</dbReference>
<keyword evidence="7" id="KW-0349">Heme</keyword>
<dbReference type="EMBL" id="AGNL01047993">
    <property type="protein sequence ID" value="EJK46104.1"/>
    <property type="molecule type" value="Genomic_DNA"/>
</dbReference>
<evidence type="ECO:0000256" key="4">
    <source>
        <dbReference type="ARBA" id="ARBA00005096"/>
    </source>
</evidence>
<comment type="cofactor">
    <cofactor evidence="2">
        <name>[4Fe-4S] cluster</name>
        <dbReference type="ChEBI" id="CHEBI:49883"/>
    </cofactor>
</comment>
<keyword evidence="12" id="KW-0560">Oxidoreductase</keyword>
<dbReference type="NCBIfam" id="NF011565">
    <property type="entry name" value="PRK14989.1"/>
    <property type="match status" value="1"/>
</dbReference>
<dbReference type="InterPro" id="IPR006066">
    <property type="entry name" value="NO2/SO3_Rdtase_FeS/sirohaem_BS"/>
</dbReference>
<dbReference type="GO" id="GO:0050660">
    <property type="term" value="F:flavin adenine dinucleotide binding"/>
    <property type="evidence" value="ECO:0007669"/>
    <property type="project" value="InterPro"/>
</dbReference>
<evidence type="ECO:0000256" key="2">
    <source>
        <dbReference type="ARBA" id="ARBA00001966"/>
    </source>
</evidence>
<dbReference type="SUPFAM" id="SSF56014">
    <property type="entry name" value="Nitrite and sulphite reductase 4Fe-4S domain-like"/>
    <property type="match status" value="1"/>
</dbReference>
<evidence type="ECO:0000256" key="5">
    <source>
        <dbReference type="ARBA" id="ARBA00010429"/>
    </source>
</evidence>
<evidence type="ECO:0000256" key="9">
    <source>
        <dbReference type="ARBA" id="ARBA00022714"/>
    </source>
</evidence>
<dbReference type="PROSITE" id="PS51296">
    <property type="entry name" value="RIESKE"/>
    <property type="match status" value="1"/>
</dbReference>
<dbReference type="AlphaFoldDB" id="K0R3Q2"/>
<dbReference type="Gene3D" id="2.102.10.10">
    <property type="entry name" value="Rieske [2Fe-2S] iron-sulphur domain"/>
    <property type="match status" value="1"/>
</dbReference>
<name>K0R3Q2_THAOC</name>
<dbReference type="Pfam" id="PF03460">
    <property type="entry name" value="NIR_SIR_ferr"/>
    <property type="match status" value="1"/>
</dbReference>
<keyword evidence="20" id="KW-1185">Reference proteome</keyword>
<evidence type="ECO:0000256" key="8">
    <source>
        <dbReference type="ARBA" id="ARBA00022630"/>
    </source>
</evidence>
<dbReference type="GO" id="GO:0051539">
    <property type="term" value="F:4 iron, 4 sulfur cluster binding"/>
    <property type="evidence" value="ECO:0007669"/>
    <property type="project" value="UniProtKB-KW"/>
</dbReference>
<dbReference type="InterPro" id="IPR023753">
    <property type="entry name" value="FAD/NAD-binding_dom"/>
</dbReference>
<dbReference type="SUPFAM" id="SSF50022">
    <property type="entry name" value="ISP domain"/>
    <property type="match status" value="1"/>
</dbReference>
<evidence type="ECO:0000313" key="19">
    <source>
        <dbReference type="EMBL" id="EJK46104.1"/>
    </source>
</evidence>
<dbReference type="CDD" id="cd19944">
    <property type="entry name" value="NirB_Fer2_BFD-like_2"/>
    <property type="match status" value="1"/>
</dbReference>
<comment type="cofactor">
    <cofactor evidence="1">
        <name>siroheme</name>
        <dbReference type="ChEBI" id="CHEBI:60052"/>
    </cofactor>
</comment>
<comment type="cofactor">
    <cofactor evidence="3">
        <name>FAD</name>
        <dbReference type="ChEBI" id="CHEBI:57692"/>
    </cofactor>
</comment>
<dbReference type="PRINTS" id="PR00411">
    <property type="entry name" value="PNDRDTASEI"/>
</dbReference>
<dbReference type="InterPro" id="IPR041575">
    <property type="entry name" value="Rubredoxin_C"/>
</dbReference>
<dbReference type="InterPro" id="IPR007419">
    <property type="entry name" value="BFD-like_2Fe2S-bd_dom"/>
</dbReference>
<dbReference type="InterPro" id="IPR017941">
    <property type="entry name" value="Rieske_2Fe-2S"/>
</dbReference>
<dbReference type="OMA" id="MWGGVTN"/>
<dbReference type="UniPathway" id="UPA00653"/>
<evidence type="ECO:0000256" key="7">
    <source>
        <dbReference type="ARBA" id="ARBA00022617"/>
    </source>
</evidence>
<gene>
    <name evidence="19" type="ORF">THAOC_35252</name>
</gene>
<keyword evidence="10" id="KW-0479">Metal-binding</keyword>
<evidence type="ECO:0000256" key="16">
    <source>
        <dbReference type="ARBA" id="ARBA00034078"/>
    </source>
</evidence>
<feature type="domain" description="Rieske" evidence="18">
    <location>
        <begin position="971"/>
        <end position="1071"/>
    </location>
</feature>
<dbReference type="eggNOG" id="KOG1336">
    <property type="taxonomic scope" value="Eukaryota"/>
</dbReference>
<keyword evidence="13" id="KW-0408">Iron</keyword>
<dbReference type="PANTHER" id="PTHR43809:SF1">
    <property type="entry name" value="NITRITE REDUCTASE (NADH) LARGE SUBUNIT"/>
    <property type="match status" value="1"/>
</dbReference>
<feature type="chain" id="PRO_5030172964" description="Rieske domain-containing protein" evidence="17">
    <location>
        <begin position="19"/>
        <end position="1122"/>
    </location>
</feature>
<keyword evidence="8" id="KW-0285">Flavoprotein</keyword>
<dbReference type="GO" id="GO:0050661">
    <property type="term" value="F:NADP binding"/>
    <property type="evidence" value="ECO:0007669"/>
    <property type="project" value="InterPro"/>
</dbReference>
<evidence type="ECO:0000256" key="11">
    <source>
        <dbReference type="ARBA" id="ARBA00022827"/>
    </source>
</evidence>
<keyword evidence="17" id="KW-0732">Signal</keyword>
<evidence type="ECO:0000313" key="20">
    <source>
        <dbReference type="Proteomes" id="UP000266841"/>
    </source>
</evidence>
<dbReference type="InterPro" id="IPR052034">
    <property type="entry name" value="NasD-like"/>
</dbReference>
<feature type="signal peptide" evidence="17">
    <location>
        <begin position="1"/>
        <end position="18"/>
    </location>
</feature>
<keyword evidence="9" id="KW-0001">2Fe-2S</keyword>
<dbReference type="Pfam" id="PF01077">
    <property type="entry name" value="NIR_SIR"/>
    <property type="match status" value="1"/>
</dbReference>
<dbReference type="FunFam" id="3.30.413.10:FF:000007">
    <property type="entry name" value="Nitrite reductase [NAD(P)H] large subunit"/>
    <property type="match status" value="1"/>
</dbReference>
<dbReference type="OrthoDB" id="432169at2759"/>
<dbReference type="Proteomes" id="UP000266841">
    <property type="component" value="Unassembled WGS sequence"/>
</dbReference>
<dbReference type="InterPro" id="IPR041854">
    <property type="entry name" value="BFD-like_2Fe2S-bd_dom_sf"/>
</dbReference>